<dbReference type="InterPro" id="IPR018657">
    <property type="entry name" value="LarA-like_N"/>
</dbReference>
<dbReference type="PANTHER" id="PTHR33171:SF17">
    <property type="entry name" value="LARA-LIKE N-TERMINAL DOMAIN-CONTAINING PROTEIN"/>
    <property type="match status" value="1"/>
</dbReference>
<organism evidence="2 3">
    <name type="scientific">Thermatribacter velox</name>
    <dbReference type="NCBI Taxonomy" id="3039681"/>
    <lineage>
        <taxon>Bacteria</taxon>
        <taxon>Pseudomonadati</taxon>
        <taxon>Atribacterota</taxon>
        <taxon>Atribacteria</taxon>
        <taxon>Atribacterales</taxon>
        <taxon>Thermatribacteraceae</taxon>
        <taxon>Thermatribacter</taxon>
    </lineage>
</organism>
<dbReference type="Proteomes" id="UP001461341">
    <property type="component" value="Chromosome"/>
</dbReference>
<evidence type="ECO:0000313" key="3">
    <source>
        <dbReference type="Proteomes" id="UP001461341"/>
    </source>
</evidence>
<evidence type="ECO:0000313" key="2">
    <source>
        <dbReference type="EMBL" id="WZL76573.1"/>
    </source>
</evidence>
<keyword evidence="3" id="KW-1185">Reference proteome</keyword>
<dbReference type="Gene3D" id="3.40.50.11440">
    <property type="match status" value="1"/>
</dbReference>
<gene>
    <name evidence="2" type="ORF">QBE54_02240</name>
</gene>
<evidence type="ECO:0000259" key="1">
    <source>
        <dbReference type="Pfam" id="PF09861"/>
    </source>
</evidence>
<dbReference type="RefSeq" id="WP_369018737.1">
    <property type="nucleotide sequence ID" value="NZ_CP121689.1"/>
</dbReference>
<proteinExistence type="predicted"/>
<sequence>MQYGIPQCILMEEVKTMYLEKIKKELFDYLVSDGYQKKKVLMVIPDTTRTAPVGKLVRIVKEVCNQSGAHLDLMIALGTHQPLSRETVFRHLGVDNEREYLEVFGETRCFNHTWNDPSSLVELGSLSPALVSEVSNGLLEEEIKITINKKIFEYDHLMILGPVFPHEIAGFSGGSKYFFPGISGPEMIDHTHWLGALITNLNIIGKANNPVRSILDMGASLVPIPVTNIAFVVHQNKIAGIFVGELRETWRKAVALSEKLHVVYKPHPYRKVIACAPKMYEDLWTGGKCMYKCEPVVEDGGELVIYAPHITSLSYTHGHILEEIGYHVRDYYLQNMEQYKEYPRAVLAVSTLIKGQGTYQNGIERPRIKVILATGIPPEVCEKVGLGYINPESINLSEYENKEDEGILLVPKAGETLYRLAE</sequence>
<dbReference type="Gene3D" id="3.90.226.30">
    <property type="match status" value="1"/>
</dbReference>
<reference evidence="2 3" key="1">
    <citation type="submission" date="2023-03" db="EMBL/GenBank/DDBJ databases">
        <title>Novel Species.</title>
        <authorList>
            <person name="Ma S."/>
        </authorList>
    </citation>
    <scope>NUCLEOTIDE SEQUENCE [LARGE SCALE GENOMIC DNA]</scope>
    <source>
        <strain evidence="2 3">B11</strain>
    </source>
</reference>
<dbReference type="Pfam" id="PF09861">
    <property type="entry name" value="Lar_N"/>
    <property type="match status" value="1"/>
</dbReference>
<name>A0ABZ2YE18_9BACT</name>
<accession>A0ABZ2YE18</accession>
<dbReference type="InterPro" id="IPR043166">
    <property type="entry name" value="LarA-like_C"/>
</dbReference>
<dbReference type="EMBL" id="CP121689">
    <property type="protein sequence ID" value="WZL76573.1"/>
    <property type="molecule type" value="Genomic_DNA"/>
</dbReference>
<feature type="domain" description="LarA-like N-terminal" evidence="1">
    <location>
        <begin position="36"/>
        <end position="194"/>
    </location>
</feature>
<protein>
    <submittedName>
        <fullName evidence="2">Lactate racemase domain-containing protein</fullName>
    </submittedName>
</protein>
<dbReference type="InterPro" id="IPR048068">
    <property type="entry name" value="LarA-like"/>
</dbReference>
<dbReference type="PANTHER" id="PTHR33171">
    <property type="entry name" value="LAR_N DOMAIN-CONTAINING PROTEIN"/>
    <property type="match status" value="1"/>
</dbReference>